<reference evidence="2" key="1">
    <citation type="journal article" date="2012" name="Nat. Biotechnol.">
        <title>Reference genome sequence of the model plant Setaria.</title>
        <authorList>
            <person name="Bennetzen J.L."/>
            <person name="Schmutz J."/>
            <person name="Wang H."/>
            <person name="Percifield R."/>
            <person name="Hawkins J."/>
            <person name="Pontaroli A.C."/>
            <person name="Estep M."/>
            <person name="Feng L."/>
            <person name="Vaughn J.N."/>
            <person name="Grimwood J."/>
            <person name="Jenkins J."/>
            <person name="Barry K."/>
            <person name="Lindquist E."/>
            <person name="Hellsten U."/>
            <person name="Deshpande S."/>
            <person name="Wang X."/>
            <person name="Wu X."/>
            <person name="Mitros T."/>
            <person name="Triplett J."/>
            <person name="Yang X."/>
            <person name="Ye C.Y."/>
            <person name="Mauro-Herrera M."/>
            <person name="Wang L."/>
            <person name="Li P."/>
            <person name="Sharma M."/>
            <person name="Sharma R."/>
            <person name="Ronald P.C."/>
            <person name="Panaud O."/>
            <person name="Kellogg E.A."/>
            <person name="Brutnell T.P."/>
            <person name="Doust A.N."/>
            <person name="Tuskan G.A."/>
            <person name="Rokhsar D."/>
            <person name="Devos K.M."/>
        </authorList>
    </citation>
    <scope>NUCLEOTIDE SEQUENCE [LARGE SCALE GENOMIC DNA]</scope>
    <source>
        <strain evidence="2">Yugu1</strain>
    </source>
</reference>
<evidence type="ECO:0000256" key="1">
    <source>
        <dbReference type="SAM" id="MobiDB-lite"/>
    </source>
</evidence>
<dbReference type="EMBL" id="CM003529">
    <property type="protein sequence ID" value="RCV13475.1"/>
    <property type="molecule type" value="Genomic_DNA"/>
</dbReference>
<feature type="region of interest" description="Disordered" evidence="1">
    <location>
        <begin position="95"/>
        <end position="129"/>
    </location>
</feature>
<sequence length="245" mass="27077">MVRRITDERNGVPECSFHRAGIPGVHTKTDPFPRVKRRARPPVLASHPPCRDSLPRLFLALRPRLFSSCRPPPPPRVWPPPPSSPAVVVHPTLLSTHLAQRPPPSTHSAPISRRRRHRQGGHHSRNRHHRMLLRHAAAVAASAKRCSSLTPRAAGCGHATASSPPRRRGHRRAPTAESEPLTATASPRPFPDYHPPRPDSSEDDFLTRRLATVVVASPHPGILPPLPFLPLLRSIHLLLALQPLC</sequence>
<reference evidence="2" key="2">
    <citation type="submission" date="2015-07" db="EMBL/GenBank/DDBJ databases">
        <authorList>
            <person name="Noorani M."/>
        </authorList>
    </citation>
    <scope>NUCLEOTIDE SEQUENCE</scope>
    <source>
        <strain evidence="2">Yugu1</strain>
    </source>
</reference>
<name>A0A368Q641_SETIT</name>
<organism evidence="2">
    <name type="scientific">Setaria italica</name>
    <name type="common">Foxtail millet</name>
    <name type="synonym">Panicum italicum</name>
    <dbReference type="NCBI Taxonomy" id="4555"/>
    <lineage>
        <taxon>Eukaryota</taxon>
        <taxon>Viridiplantae</taxon>
        <taxon>Streptophyta</taxon>
        <taxon>Embryophyta</taxon>
        <taxon>Tracheophyta</taxon>
        <taxon>Spermatophyta</taxon>
        <taxon>Magnoliopsida</taxon>
        <taxon>Liliopsida</taxon>
        <taxon>Poales</taxon>
        <taxon>Poaceae</taxon>
        <taxon>PACMAD clade</taxon>
        <taxon>Panicoideae</taxon>
        <taxon>Panicodae</taxon>
        <taxon>Paniceae</taxon>
        <taxon>Cenchrinae</taxon>
        <taxon>Setaria</taxon>
    </lineage>
</organism>
<protein>
    <submittedName>
        <fullName evidence="2">Uncharacterized protein</fullName>
    </submittedName>
</protein>
<feature type="region of interest" description="Disordered" evidence="1">
    <location>
        <begin position="149"/>
        <end position="203"/>
    </location>
</feature>
<proteinExistence type="predicted"/>
<evidence type="ECO:0000313" key="2">
    <source>
        <dbReference type="EMBL" id="RCV13475.1"/>
    </source>
</evidence>
<accession>A0A368Q641</accession>
<feature type="compositionally biased region" description="Basic residues" evidence="1">
    <location>
        <begin position="112"/>
        <end position="129"/>
    </location>
</feature>
<dbReference type="AlphaFoldDB" id="A0A368Q641"/>
<gene>
    <name evidence="2" type="ORF">SETIT_2G349900v2</name>
</gene>